<dbReference type="InterPro" id="IPR043128">
    <property type="entry name" value="Rev_trsase/Diguanyl_cyclase"/>
</dbReference>
<dbReference type="InterPro" id="IPR051320">
    <property type="entry name" value="Viral_Replic_Matur_Polypro"/>
</dbReference>
<reference evidence="1" key="1">
    <citation type="submission" date="2020-07" db="EMBL/GenBank/DDBJ databases">
        <title>Multicomponent nature underlies the extraordinary mechanical properties of spider dragline silk.</title>
        <authorList>
            <person name="Kono N."/>
            <person name="Nakamura H."/>
            <person name="Mori M."/>
            <person name="Yoshida Y."/>
            <person name="Ohtoshi R."/>
            <person name="Malay A.D."/>
            <person name="Moran D.A.P."/>
            <person name="Tomita M."/>
            <person name="Numata K."/>
            <person name="Arakawa K."/>
        </authorList>
    </citation>
    <scope>NUCLEOTIDE SEQUENCE</scope>
</reference>
<dbReference type="SUPFAM" id="SSF56672">
    <property type="entry name" value="DNA/RNA polymerases"/>
    <property type="match status" value="1"/>
</dbReference>
<accession>A0A8X6H982</accession>
<dbReference type="InterPro" id="IPR043502">
    <property type="entry name" value="DNA/RNA_pol_sf"/>
</dbReference>
<name>A0A8X6H982_TRICU</name>
<dbReference type="OrthoDB" id="6932368at2759"/>
<protein>
    <submittedName>
        <fullName evidence="1">Transposon Ty3-I Gag-Pol polyprotein</fullName>
    </submittedName>
</protein>
<evidence type="ECO:0000313" key="2">
    <source>
        <dbReference type="Proteomes" id="UP000887116"/>
    </source>
</evidence>
<dbReference type="AlphaFoldDB" id="A0A8X6H982"/>
<dbReference type="Proteomes" id="UP000887116">
    <property type="component" value="Unassembled WGS sequence"/>
</dbReference>
<dbReference type="Gene3D" id="3.10.10.10">
    <property type="entry name" value="HIV Type 1 Reverse Transcriptase, subunit A, domain 1"/>
    <property type="match status" value="1"/>
</dbReference>
<dbReference type="PANTHER" id="PTHR33064:SF37">
    <property type="entry name" value="RIBONUCLEASE H"/>
    <property type="match status" value="1"/>
</dbReference>
<proteinExistence type="predicted"/>
<gene>
    <name evidence="1" type="primary">TY3B-I_846</name>
    <name evidence="1" type="ORF">TNCT_375211</name>
</gene>
<comment type="caution">
    <text evidence="1">The sequence shown here is derived from an EMBL/GenBank/DDBJ whole genome shotgun (WGS) entry which is preliminary data.</text>
</comment>
<sequence>MILYWYPITHLHDFSFELQGKTIVSKLNLVKTYHQLPLGEEFIKKIAIITPFGWSNAAQSFRNFSITRENRNPADPQPKTVGELRRLLAILNFYYRFLRNTADDQAHLHDLCKGKLKKDNSTIEWSNEAKSAFEKCKNSIVQATVLALPEG</sequence>
<organism evidence="1 2">
    <name type="scientific">Trichonephila clavata</name>
    <name type="common">Joro spider</name>
    <name type="synonym">Nephila clavata</name>
    <dbReference type="NCBI Taxonomy" id="2740835"/>
    <lineage>
        <taxon>Eukaryota</taxon>
        <taxon>Metazoa</taxon>
        <taxon>Ecdysozoa</taxon>
        <taxon>Arthropoda</taxon>
        <taxon>Chelicerata</taxon>
        <taxon>Arachnida</taxon>
        <taxon>Araneae</taxon>
        <taxon>Araneomorphae</taxon>
        <taxon>Entelegynae</taxon>
        <taxon>Araneoidea</taxon>
        <taxon>Nephilidae</taxon>
        <taxon>Trichonephila</taxon>
    </lineage>
</organism>
<dbReference type="GO" id="GO:0071897">
    <property type="term" value="P:DNA biosynthetic process"/>
    <property type="evidence" value="ECO:0007669"/>
    <property type="project" value="UniProtKB-ARBA"/>
</dbReference>
<dbReference type="Gene3D" id="3.30.70.270">
    <property type="match status" value="2"/>
</dbReference>
<dbReference type="PANTHER" id="PTHR33064">
    <property type="entry name" value="POL PROTEIN"/>
    <property type="match status" value="1"/>
</dbReference>
<dbReference type="EMBL" id="BMAO01007941">
    <property type="protein sequence ID" value="GFR19621.1"/>
    <property type="molecule type" value="Genomic_DNA"/>
</dbReference>
<evidence type="ECO:0000313" key="1">
    <source>
        <dbReference type="EMBL" id="GFR19621.1"/>
    </source>
</evidence>
<keyword evidence="2" id="KW-1185">Reference proteome</keyword>